<comment type="subcellular location">
    <subcellularLocation>
        <location evidence="1">Endomembrane system</location>
        <topology evidence="1">Multi-pass membrane protein</topology>
    </subcellularLocation>
</comment>
<feature type="transmembrane region" description="Helical" evidence="5">
    <location>
        <begin position="83"/>
        <end position="105"/>
    </location>
</feature>
<dbReference type="InterPro" id="IPR003807">
    <property type="entry name" value="DUF202"/>
</dbReference>
<feature type="transmembrane region" description="Helical" evidence="5">
    <location>
        <begin position="43"/>
        <end position="63"/>
    </location>
</feature>
<keyword evidence="2 5" id="KW-0812">Transmembrane</keyword>
<evidence type="ECO:0000256" key="4">
    <source>
        <dbReference type="ARBA" id="ARBA00023136"/>
    </source>
</evidence>
<keyword evidence="3 5" id="KW-1133">Transmembrane helix</keyword>
<dbReference type="Proteomes" id="UP000704762">
    <property type="component" value="Unassembled WGS sequence"/>
</dbReference>
<evidence type="ECO:0000313" key="8">
    <source>
        <dbReference type="Proteomes" id="UP000704762"/>
    </source>
</evidence>
<name>A0ABS2RLH6_9ACTN</name>
<accession>A0ABS2RLH6</accession>
<keyword evidence="8" id="KW-1185">Reference proteome</keyword>
<reference evidence="7 8" key="1">
    <citation type="submission" date="2021-01" db="EMBL/GenBank/DDBJ databases">
        <title>Sequencing the genomes of 1000 actinobacteria strains.</title>
        <authorList>
            <person name="Klenk H.-P."/>
        </authorList>
    </citation>
    <scope>NUCLEOTIDE SEQUENCE [LARGE SCALE GENOMIC DNA]</scope>
    <source>
        <strain evidence="7 8">DSM 18662</strain>
    </source>
</reference>
<evidence type="ECO:0000256" key="1">
    <source>
        <dbReference type="ARBA" id="ARBA00004127"/>
    </source>
</evidence>
<comment type="caution">
    <text evidence="7">The sequence shown here is derived from an EMBL/GenBank/DDBJ whole genome shotgun (WGS) entry which is preliminary data.</text>
</comment>
<evidence type="ECO:0000313" key="7">
    <source>
        <dbReference type="EMBL" id="MBM7799342.1"/>
    </source>
</evidence>
<protein>
    <submittedName>
        <fullName evidence="7">Uncharacterized membrane protein YidH (DUF202 family)</fullName>
    </submittedName>
</protein>
<dbReference type="EMBL" id="JAFBCF010000001">
    <property type="protein sequence ID" value="MBM7799342.1"/>
    <property type="molecule type" value="Genomic_DNA"/>
</dbReference>
<evidence type="ECO:0000256" key="3">
    <source>
        <dbReference type="ARBA" id="ARBA00022989"/>
    </source>
</evidence>
<proteinExistence type="predicted"/>
<evidence type="ECO:0000259" key="6">
    <source>
        <dbReference type="Pfam" id="PF02656"/>
    </source>
</evidence>
<evidence type="ECO:0000256" key="5">
    <source>
        <dbReference type="SAM" id="Phobius"/>
    </source>
</evidence>
<feature type="transmembrane region" description="Helical" evidence="5">
    <location>
        <begin position="21"/>
        <end position="37"/>
    </location>
</feature>
<sequence>MERPWDAGVQNERTRLAWQRTTLSVLGCLLLIARLVADVSTTLALLIVLAGVVTTASLGLLSIRRYRRTHSSLHANRLIGDGWQNLLVTVLVVLAAAGGLAYVVAG</sequence>
<dbReference type="RefSeq" id="WP_204918033.1">
    <property type="nucleotide sequence ID" value="NZ_BAAAQP010000001.1"/>
</dbReference>
<evidence type="ECO:0000256" key="2">
    <source>
        <dbReference type="ARBA" id="ARBA00022692"/>
    </source>
</evidence>
<gene>
    <name evidence="7" type="ORF">JOE57_002263</name>
</gene>
<organism evidence="7 8">
    <name type="scientific">Microlunatus panaciterrae</name>
    <dbReference type="NCBI Taxonomy" id="400768"/>
    <lineage>
        <taxon>Bacteria</taxon>
        <taxon>Bacillati</taxon>
        <taxon>Actinomycetota</taxon>
        <taxon>Actinomycetes</taxon>
        <taxon>Propionibacteriales</taxon>
        <taxon>Propionibacteriaceae</taxon>
        <taxon>Microlunatus</taxon>
    </lineage>
</organism>
<feature type="domain" description="DUF202" evidence="6">
    <location>
        <begin position="8"/>
        <end position="70"/>
    </location>
</feature>
<keyword evidence="4 5" id="KW-0472">Membrane</keyword>
<dbReference type="Pfam" id="PF02656">
    <property type="entry name" value="DUF202"/>
    <property type="match status" value="1"/>
</dbReference>